<evidence type="ECO:0000256" key="3">
    <source>
        <dbReference type="ARBA" id="ARBA00010031"/>
    </source>
</evidence>
<dbReference type="GO" id="GO:0098552">
    <property type="term" value="C:side of membrane"/>
    <property type="evidence" value="ECO:0007669"/>
    <property type="project" value="UniProtKB-KW"/>
</dbReference>
<evidence type="ECO:0000256" key="1">
    <source>
        <dbReference type="ARBA" id="ARBA00004589"/>
    </source>
</evidence>
<evidence type="ECO:0000256" key="2">
    <source>
        <dbReference type="ARBA" id="ARBA00004613"/>
    </source>
</evidence>
<dbReference type="RefSeq" id="XP_041554165.1">
    <property type="nucleotide sequence ID" value="XM_041701261.1"/>
</dbReference>
<evidence type="ECO:0000313" key="11">
    <source>
        <dbReference type="EMBL" id="BCS21971.1"/>
    </source>
</evidence>
<evidence type="ECO:0000259" key="10">
    <source>
        <dbReference type="Pfam" id="PF05730"/>
    </source>
</evidence>
<keyword evidence="5" id="KW-0336">GPI-anchor</keyword>
<organism evidence="11 12">
    <name type="scientific">Aspergillus puulaauensis</name>
    <dbReference type="NCBI Taxonomy" id="1220207"/>
    <lineage>
        <taxon>Eukaryota</taxon>
        <taxon>Fungi</taxon>
        <taxon>Dikarya</taxon>
        <taxon>Ascomycota</taxon>
        <taxon>Pezizomycotina</taxon>
        <taxon>Eurotiomycetes</taxon>
        <taxon>Eurotiomycetidae</taxon>
        <taxon>Eurotiales</taxon>
        <taxon>Aspergillaceae</taxon>
        <taxon>Aspergillus</taxon>
    </lineage>
</organism>
<name>A0A7R8AK84_9EURO</name>
<reference evidence="11" key="1">
    <citation type="submission" date="2021-01" db="EMBL/GenBank/DDBJ databases">
        <authorList>
            <consortium name="Aspergillus puulaauensis MK2 genome sequencing consortium"/>
            <person name="Kazuki M."/>
            <person name="Futagami T."/>
        </authorList>
    </citation>
    <scope>NUCLEOTIDE SEQUENCE</scope>
    <source>
        <strain evidence="11">MK2</strain>
    </source>
</reference>
<comment type="similarity">
    <text evidence="3">Belongs to the RBT5 family.</text>
</comment>
<evidence type="ECO:0000256" key="7">
    <source>
        <dbReference type="ARBA" id="ARBA00023157"/>
    </source>
</evidence>
<keyword evidence="5" id="KW-0472">Membrane</keyword>
<dbReference type="OrthoDB" id="4503462at2759"/>
<evidence type="ECO:0000256" key="9">
    <source>
        <dbReference type="SAM" id="SignalP"/>
    </source>
</evidence>
<dbReference type="GO" id="GO:0005576">
    <property type="term" value="C:extracellular region"/>
    <property type="evidence" value="ECO:0007669"/>
    <property type="project" value="UniProtKB-SubCell"/>
</dbReference>
<comment type="subcellular location">
    <subcellularLocation>
        <location evidence="1">Membrane</location>
        <topology evidence="1">Lipid-anchor</topology>
        <topology evidence="1">GPI-anchor</topology>
    </subcellularLocation>
    <subcellularLocation>
        <location evidence="2">Secreted</location>
    </subcellularLocation>
</comment>
<keyword evidence="7" id="KW-1015">Disulfide bond</keyword>
<feature type="chain" id="PRO_5031511982" description="CFEM domain-containing protein" evidence="9">
    <location>
        <begin position="17"/>
        <end position="141"/>
    </location>
</feature>
<dbReference type="Pfam" id="PF05730">
    <property type="entry name" value="CFEM"/>
    <property type="match status" value="1"/>
</dbReference>
<feature type="domain" description="CFEM" evidence="10">
    <location>
        <begin position="28"/>
        <end position="100"/>
    </location>
</feature>
<evidence type="ECO:0000313" key="12">
    <source>
        <dbReference type="Proteomes" id="UP000654913"/>
    </source>
</evidence>
<proteinExistence type="inferred from homology"/>
<dbReference type="AlphaFoldDB" id="A0A7R8AK84"/>
<keyword evidence="8" id="KW-0449">Lipoprotein</keyword>
<keyword evidence="12" id="KW-1185">Reference proteome</keyword>
<evidence type="ECO:0000256" key="8">
    <source>
        <dbReference type="ARBA" id="ARBA00023288"/>
    </source>
</evidence>
<sequence>MRFFIPLALLATSAMAADKTAEDYIQELIPECVQSCYTDFFKSATGCDSLSDNDCVCGSIDKLMSFNDEDALKKVESCVKENASKCSKEDGEKLANLQSSFTEAASNFQSACPDTGAASAMSPSNVLMGVGAGAMMFVAAI</sequence>
<dbReference type="GeneID" id="64971976"/>
<keyword evidence="6 9" id="KW-0732">Signal</keyword>
<reference evidence="11" key="2">
    <citation type="submission" date="2021-02" db="EMBL/GenBank/DDBJ databases">
        <title>Aspergillus puulaauensis MK2 genome sequence.</title>
        <authorList>
            <person name="Futagami T."/>
            <person name="Mori K."/>
            <person name="Kadooka C."/>
            <person name="Tanaka T."/>
        </authorList>
    </citation>
    <scope>NUCLEOTIDE SEQUENCE</scope>
    <source>
        <strain evidence="11">MK2</strain>
    </source>
</reference>
<accession>A0A7R8AK84</accession>
<protein>
    <recommendedName>
        <fullName evidence="10">CFEM domain-containing protein</fullName>
    </recommendedName>
</protein>
<feature type="signal peptide" evidence="9">
    <location>
        <begin position="1"/>
        <end position="16"/>
    </location>
</feature>
<evidence type="ECO:0000256" key="4">
    <source>
        <dbReference type="ARBA" id="ARBA00022525"/>
    </source>
</evidence>
<keyword evidence="4" id="KW-0964">Secreted</keyword>
<evidence type="ECO:0000256" key="6">
    <source>
        <dbReference type="ARBA" id="ARBA00022729"/>
    </source>
</evidence>
<dbReference type="KEGG" id="apuu:APUU_30196A"/>
<dbReference type="EMBL" id="AP024445">
    <property type="protein sequence ID" value="BCS21971.1"/>
    <property type="molecule type" value="Genomic_DNA"/>
</dbReference>
<gene>
    <name evidence="11" type="ORF">APUU_30196A</name>
</gene>
<dbReference type="InterPro" id="IPR008427">
    <property type="entry name" value="Extracellular_membr_CFEM_dom"/>
</dbReference>
<evidence type="ECO:0000256" key="5">
    <source>
        <dbReference type="ARBA" id="ARBA00022622"/>
    </source>
</evidence>
<keyword evidence="5" id="KW-0325">Glycoprotein</keyword>
<dbReference type="Proteomes" id="UP000654913">
    <property type="component" value="Chromosome 3"/>
</dbReference>